<organism evidence="3 4">
    <name type="scientific">Candidatus Obscuribacter phosphatis</name>
    <dbReference type="NCBI Taxonomy" id="1906157"/>
    <lineage>
        <taxon>Bacteria</taxon>
        <taxon>Bacillati</taxon>
        <taxon>Candidatus Melainabacteria</taxon>
        <taxon>Candidatus Obscuribacterales</taxon>
        <taxon>Candidatus Obscuribacteraceae</taxon>
        <taxon>Candidatus Obscuribacter</taxon>
    </lineage>
</organism>
<dbReference type="PROSITE" id="PS50005">
    <property type="entry name" value="TPR"/>
    <property type="match status" value="1"/>
</dbReference>
<feature type="region of interest" description="Disordered" evidence="2">
    <location>
        <begin position="399"/>
        <end position="443"/>
    </location>
</feature>
<protein>
    <submittedName>
        <fullName evidence="3">Tetratricopeptide repeat protein</fullName>
    </submittedName>
</protein>
<feature type="compositionally biased region" description="Basic and acidic residues" evidence="2">
    <location>
        <begin position="406"/>
        <end position="443"/>
    </location>
</feature>
<keyword evidence="1" id="KW-0802">TPR repeat</keyword>
<dbReference type="EMBL" id="JAFLCK010000023">
    <property type="protein sequence ID" value="MBN8661704.1"/>
    <property type="molecule type" value="Genomic_DNA"/>
</dbReference>
<reference evidence="3" key="1">
    <citation type="submission" date="2021-02" db="EMBL/GenBank/DDBJ databases">
        <title>Genome-Resolved Metagenomics of a Microbial Community Performing Photosynthetic Biological Nutrient Removal.</title>
        <authorList>
            <person name="Mcdaniel E.A."/>
        </authorList>
    </citation>
    <scope>NUCLEOTIDE SEQUENCE</scope>
    <source>
        <strain evidence="3">UWPOB_OBS1</strain>
    </source>
</reference>
<evidence type="ECO:0000313" key="3">
    <source>
        <dbReference type="EMBL" id="MBN8661704.1"/>
    </source>
</evidence>
<dbReference type="AlphaFoldDB" id="A0A8J7TMG8"/>
<dbReference type="InterPro" id="IPR011990">
    <property type="entry name" value="TPR-like_helical_dom_sf"/>
</dbReference>
<name>A0A8J7TMG8_9BACT</name>
<accession>A0A8J7TMG8</accession>
<feature type="repeat" description="TPR" evidence="1">
    <location>
        <begin position="359"/>
        <end position="392"/>
    </location>
</feature>
<feature type="compositionally biased region" description="Polar residues" evidence="2">
    <location>
        <begin position="96"/>
        <end position="117"/>
    </location>
</feature>
<evidence type="ECO:0000313" key="4">
    <source>
        <dbReference type="Proteomes" id="UP000664277"/>
    </source>
</evidence>
<dbReference type="InterPro" id="IPR019734">
    <property type="entry name" value="TPR_rpt"/>
</dbReference>
<comment type="caution">
    <text evidence="3">The sequence shown here is derived from an EMBL/GenBank/DDBJ whole genome shotgun (WGS) entry which is preliminary data.</text>
</comment>
<dbReference type="Proteomes" id="UP000664277">
    <property type="component" value="Unassembled WGS sequence"/>
</dbReference>
<feature type="compositionally biased region" description="Basic and acidic residues" evidence="2">
    <location>
        <begin position="81"/>
        <end position="92"/>
    </location>
</feature>
<gene>
    <name evidence="3" type="ORF">J0M35_15160</name>
</gene>
<dbReference type="Gene3D" id="1.25.40.10">
    <property type="entry name" value="Tetratricopeptide repeat domain"/>
    <property type="match status" value="2"/>
</dbReference>
<evidence type="ECO:0000256" key="2">
    <source>
        <dbReference type="SAM" id="MobiDB-lite"/>
    </source>
</evidence>
<feature type="region of interest" description="Disordered" evidence="2">
    <location>
        <begin position="78"/>
        <end position="126"/>
    </location>
</feature>
<sequence>MEKQGFSEALLGALNGLMPPFCYDPRSMVQISFWFSKNSTDGRSVGPIAASAFKSSLLAAICTLTLGLGYAGAAAAQSGAEKSDKTSDKVSDKASPASNTEAVTVPPANSSIEQTNTAKAASEQAPEQPAAKVLLKPGQALTIDTGFEDIVCTNDLELARKQREAFPDNAEASFIYAVALSRTFKVEQALKEVRRARGLAEKEGGPAYFNKMISTYENMLTYCPTDNQVRYHLAWAYYMKAYLLARYDKQDKTHPSYKEWIKTLKEEPAEKQAQDQAATTLESAAKVKRTIEMASPRAVPQIQNYYKLALEKLDQILASNPTDVWARIYRAHLAYEAGGKLDESIAEWLRVKDANPTNPAPYFFLGEGFLKQGNLKESLKNVSQAVALRSDKGEVAGTAEVAGKTEASDKTEFLGKTESNAKAETTGKAEATEAQNKAKDGGQ</sequence>
<evidence type="ECO:0000256" key="1">
    <source>
        <dbReference type="PROSITE-ProRule" id="PRU00339"/>
    </source>
</evidence>
<proteinExistence type="predicted"/>
<dbReference type="SUPFAM" id="SSF48452">
    <property type="entry name" value="TPR-like"/>
    <property type="match status" value="2"/>
</dbReference>